<sequence length="317" mass="34787">MPRPEKYVSRADLGWGESPAQAADPKSGLVIHYDSSNQRLAAKAHEECLAYWRRTRDFHTGPSRGWADIGYSWMACPHAYVIEGRGLFRVQAAQPGGNSSHYSVTLATGPTDVITDGQVNAVRQLRQWLMEPRSSIGGTVLGHRDFISTSCPGERAYALVIDGTFAKPPTPTLQEDDVPGHHLFKKTTAQPLAPGQWASLQFTERDGISGELYALVGVDEPNGALYDLSVGVTVEGLAAGEEFQLRAVEYEKKGDAWQPVRNRPIDSPVQAGGSGHFTYSWKGDLAKGRRVRIRVVSYGRTPVRVTDATADVFHWAR</sequence>
<dbReference type="AlphaFoldDB" id="A0A9W6PA11"/>
<dbReference type="InterPro" id="IPR015510">
    <property type="entry name" value="PGRP"/>
</dbReference>
<dbReference type="Proteomes" id="UP001165092">
    <property type="component" value="Unassembled WGS sequence"/>
</dbReference>
<protein>
    <recommendedName>
        <fullName evidence="3">N-acetylmuramoyl-L-alanine amidase</fullName>
    </recommendedName>
</protein>
<keyword evidence="2" id="KW-1185">Reference proteome</keyword>
<dbReference type="PANTHER" id="PTHR11022">
    <property type="entry name" value="PEPTIDOGLYCAN RECOGNITION PROTEIN"/>
    <property type="match status" value="1"/>
</dbReference>
<dbReference type="RefSeq" id="WP_285761938.1">
    <property type="nucleotide sequence ID" value="NZ_BSQG01000014.1"/>
</dbReference>
<name>A0A9W6PA11_9ACTN</name>
<proteinExistence type="predicted"/>
<organism evidence="1 2">
    <name type="scientific">Nocardiopsis ansamitocini</name>
    <dbReference type="NCBI Taxonomy" id="1670832"/>
    <lineage>
        <taxon>Bacteria</taxon>
        <taxon>Bacillati</taxon>
        <taxon>Actinomycetota</taxon>
        <taxon>Actinomycetes</taxon>
        <taxon>Streptosporangiales</taxon>
        <taxon>Nocardiopsidaceae</taxon>
        <taxon>Nocardiopsis</taxon>
    </lineage>
</organism>
<evidence type="ECO:0000313" key="1">
    <source>
        <dbReference type="EMBL" id="GLU50410.1"/>
    </source>
</evidence>
<comment type="caution">
    <text evidence="1">The sequence shown here is derived from an EMBL/GenBank/DDBJ whole genome shotgun (WGS) entry which is preliminary data.</text>
</comment>
<reference evidence="1" key="1">
    <citation type="submission" date="2023-02" db="EMBL/GenBank/DDBJ databases">
        <title>Nocardiopsis ansamitocini NBRC 112285.</title>
        <authorList>
            <person name="Ichikawa N."/>
            <person name="Sato H."/>
            <person name="Tonouchi N."/>
        </authorList>
    </citation>
    <scope>NUCLEOTIDE SEQUENCE</scope>
    <source>
        <strain evidence="1">NBRC 112285</strain>
    </source>
</reference>
<dbReference type="SUPFAM" id="SSF55846">
    <property type="entry name" value="N-acetylmuramoyl-L-alanine amidase-like"/>
    <property type="match status" value="1"/>
</dbReference>
<dbReference type="InterPro" id="IPR036505">
    <property type="entry name" value="Amidase/PGRP_sf"/>
</dbReference>
<gene>
    <name evidence="1" type="ORF">Nans01_47610</name>
</gene>
<accession>A0A9W6PA11</accession>
<dbReference type="InterPro" id="IPR002502">
    <property type="entry name" value="Amidase_domain"/>
</dbReference>
<evidence type="ECO:0008006" key="3">
    <source>
        <dbReference type="Google" id="ProtNLM"/>
    </source>
</evidence>
<dbReference type="CDD" id="cd06583">
    <property type="entry name" value="PGRP"/>
    <property type="match status" value="1"/>
</dbReference>
<evidence type="ECO:0000313" key="2">
    <source>
        <dbReference type="Proteomes" id="UP001165092"/>
    </source>
</evidence>
<dbReference type="Gene3D" id="3.40.80.10">
    <property type="entry name" value="Peptidoglycan recognition protein-like"/>
    <property type="match status" value="1"/>
</dbReference>
<dbReference type="GO" id="GO:0009253">
    <property type="term" value="P:peptidoglycan catabolic process"/>
    <property type="evidence" value="ECO:0007669"/>
    <property type="project" value="InterPro"/>
</dbReference>
<dbReference type="GO" id="GO:0008745">
    <property type="term" value="F:N-acetylmuramoyl-L-alanine amidase activity"/>
    <property type="evidence" value="ECO:0007669"/>
    <property type="project" value="InterPro"/>
</dbReference>
<dbReference type="EMBL" id="BSQG01000014">
    <property type="protein sequence ID" value="GLU50410.1"/>
    <property type="molecule type" value="Genomic_DNA"/>
</dbReference>
<dbReference type="PANTHER" id="PTHR11022:SF41">
    <property type="entry name" value="PEPTIDOGLYCAN-RECOGNITION PROTEIN LC-RELATED"/>
    <property type="match status" value="1"/>
</dbReference>